<feature type="domain" description="CobW C-terminal" evidence="7">
    <location>
        <begin position="235"/>
        <end position="330"/>
    </location>
</feature>
<keyword evidence="2" id="KW-0378">Hydrolase</keyword>
<organism evidence="8 9">
    <name type="scientific">Symbiodinium natans</name>
    <dbReference type="NCBI Taxonomy" id="878477"/>
    <lineage>
        <taxon>Eukaryota</taxon>
        <taxon>Sar</taxon>
        <taxon>Alveolata</taxon>
        <taxon>Dinophyceae</taxon>
        <taxon>Suessiales</taxon>
        <taxon>Symbiodiniaceae</taxon>
        <taxon>Symbiodinium</taxon>
    </lineage>
</organism>
<evidence type="ECO:0000313" key="8">
    <source>
        <dbReference type="EMBL" id="CAE7382988.1"/>
    </source>
</evidence>
<dbReference type="OrthoDB" id="258627at2759"/>
<dbReference type="InterPro" id="IPR011629">
    <property type="entry name" value="CobW-like_C"/>
</dbReference>
<evidence type="ECO:0000256" key="4">
    <source>
        <dbReference type="ARBA" id="ARBA00034320"/>
    </source>
</evidence>
<dbReference type="Proteomes" id="UP000604046">
    <property type="component" value="Unassembled WGS sequence"/>
</dbReference>
<dbReference type="CDD" id="cd03112">
    <property type="entry name" value="CobW-like"/>
    <property type="match status" value="1"/>
</dbReference>
<protein>
    <submittedName>
        <fullName evidence="8">Cbwd1 protein</fullName>
    </submittedName>
</protein>
<evidence type="ECO:0000259" key="7">
    <source>
        <dbReference type="Pfam" id="PF07683"/>
    </source>
</evidence>
<dbReference type="SUPFAM" id="SSF90002">
    <property type="entry name" value="Hypothetical protein YjiA, C-terminal domain"/>
    <property type="match status" value="1"/>
</dbReference>
<dbReference type="InterPro" id="IPR036627">
    <property type="entry name" value="CobW-likC_sf"/>
</dbReference>
<keyword evidence="3" id="KW-0143">Chaperone</keyword>
<dbReference type="InterPro" id="IPR027417">
    <property type="entry name" value="P-loop_NTPase"/>
</dbReference>
<name>A0A812Q899_9DINO</name>
<evidence type="ECO:0000256" key="5">
    <source>
        <dbReference type="ARBA" id="ARBA00049117"/>
    </source>
</evidence>
<dbReference type="PANTHER" id="PTHR13748:SF62">
    <property type="entry name" value="COBW DOMAIN-CONTAINING PROTEIN"/>
    <property type="match status" value="1"/>
</dbReference>
<dbReference type="InterPro" id="IPR003495">
    <property type="entry name" value="CobW/HypB/UreG_nucleotide-bd"/>
</dbReference>
<dbReference type="SUPFAM" id="SSF52540">
    <property type="entry name" value="P-loop containing nucleoside triphosphate hydrolases"/>
    <property type="match status" value="1"/>
</dbReference>
<keyword evidence="9" id="KW-1185">Reference proteome</keyword>
<gene>
    <name evidence="8" type="primary">Cbwd1</name>
    <name evidence="8" type="ORF">SNAT2548_LOCUS20900</name>
</gene>
<sequence>MPPSGKKVPVTVLTGFLGSGKTTLLNHILSVRHGLKFAIIENEFGEVGVDEHVIKEDSEEQIIEVMNGCICCTVRGDLVKVLKRLRDRLDTFDGVIIETTGMADPAPVAQTFFVDPEIQKDYHLDSIVTVVDSKHVLQHLTEEKPEGVENESVEQIAFADKIILNKTDLVDDAQLAEVVAEVKKINSSAEMIKAQHSQVDPAKLLGINAFSLDRVLEMDPEFMDTEGEHQHDNSISSISWKFEGEVNVNKLERWIREMLRTKATDMFRYKGMLAVKGMEAKYLFQGVHMLFNGGFEGGYKWKEGEKRECRFVFIGRNLDKNLLEKKFMDCKVTSEVRFKVGDRVEANVSGGSTGWMKGTILAIWDDGNPYRIRLDDGDEVWGPDDSDEFVRSVPSGAPAPRPVTYAAPAQAYGAAPAPAYRTPATSSVTYAAPAPGAAAPYAAANMPAYRAPVAGPVSYAAPVPGNAALCGAAPATAYRAPVASPVAYAAPAPGTAAPYGAPVAYRAPATSPVGYAAPAPGATAPYGAPGPVRQMVAGGYR</sequence>
<dbReference type="AlphaFoldDB" id="A0A812Q899"/>
<feature type="domain" description="CobW/HypB/UreG nucleotide-binding" evidence="6">
    <location>
        <begin position="9"/>
        <end position="192"/>
    </location>
</feature>
<dbReference type="Pfam" id="PF02492">
    <property type="entry name" value="cobW"/>
    <property type="match status" value="1"/>
</dbReference>
<dbReference type="PANTHER" id="PTHR13748">
    <property type="entry name" value="COBW-RELATED"/>
    <property type="match status" value="1"/>
</dbReference>
<dbReference type="GO" id="GO:0005737">
    <property type="term" value="C:cytoplasm"/>
    <property type="evidence" value="ECO:0007669"/>
    <property type="project" value="TreeGrafter"/>
</dbReference>
<evidence type="ECO:0000256" key="2">
    <source>
        <dbReference type="ARBA" id="ARBA00022801"/>
    </source>
</evidence>
<accession>A0A812Q899</accession>
<comment type="caution">
    <text evidence="8">The sequence shown here is derived from an EMBL/GenBank/DDBJ whole genome shotgun (WGS) entry which is preliminary data.</text>
</comment>
<dbReference type="Gene3D" id="3.40.50.300">
    <property type="entry name" value="P-loop containing nucleotide triphosphate hydrolases"/>
    <property type="match status" value="1"/>
</dbReference>
<dbReference type="EMBL" id="CAJNDS010002228">
    <property type="protein sequence ID" value="CAE7382988.1"/>
    <property type="molecule type" value="Genomic_DNA"/>
</dbReference>
<evidence type="ECO:0000259" key="6">
    <source>
        <dbReference type="Pfam" id="PF02492"/>
    </source>
</evidence>
<keyword evidence="1" id="KW-0547">Nucleotide-binding</keyword>
<comment type="similarity">
    <text evidence="4">Belongs to the SIMIBI class G3E GTPase family. ZNG1 subfamily.</text>
</comment>
<evidence type="ECO:0000256" key="3">
    <source>
        <dbReference type="ARBA" id="ARBA00023186"/>
    </source>
</evidence>
<evidence type="ECO:0000256" key="1">
    <source>
        <dbReference type="ARBA" id="ARBA00022741"/>
    </source>
</evidence>
<dbReference type="Pfam" id="PF07683">
    <property type="entry name" value="CobW_C"/>
    <property type="match status" value="1"/>
</dbReference>
<dbReference type="Gene3D" id="2.30.30.140">
    <property type="match status" value="1"/>
</dbReference>
<dbReference type="Gene3D" id="3.30.1220.10">
    <property type="entry name" value="CobW-like, C-terminal domain"/>
    <property type="match status" value="1"/>
</dbReference>
<comment type="catalytic activity">
    <reaction evidence="5">
        <text>GTP + H2O = GDP + phosphate + H(+)</text>
        <dbReference type="Rhea" id="RHEA:19669"/>
        <dbReference type="ChEBI" id="CHEBI:15377"/>
        <dbReference type="ChEBI" id="CHEBI:15378"/>
        <dbReference type="ChEBI" id="CHEBI:37565"/>
        <dbReference type="ChEBI" id="CHEBI:43474"/>
        <dbReference type="ChEBI" id="CHEBI:58189"/>
    </reaction>
    <physiologicalReaction direction="left-to-right" evidence="5">
        <dbReference type="Rhea" id="RHEA:19670"/>
    </physiologicalReaction>
</comment>
<dbReference type="GO" id="GO:0000166">
    <property type="term" value="F:nucleotide binding"/>
    <property type="evidence" value="ECO:0007669"/>
    <property type="project" value="UniProtKB-KW"/>
</dbReference>
<evidence type="ECO:0000313" key="9">
    <source>
        <dbReference type="Proteomes" id="UP000604046"/>
    </source>
</evidence>
<dbReference type="InterPro" id="IPR051316">
    <property type="entry name" value="Zinc-reg_GTPase_activator"/>
</dbReference>
<dbReference type="GO" id="GO:0016787">
    <property type="term" value="F:hydrolase activity"/>
    <property type="evidence" value="ECO:0007669"/>
    <property type="project" value="UniProtKB-KW"/>
</dbReference>
<reference evidence="8" key="1">
    <citation type="submission" date="2021-02" db="EMBL/GenBank/DDBJ databases">
        <authorList>
            <person name="Dougan E. K."/>
            <person name="Rhodes N."/>
            <person name="Thang M."/>
            <person name="Chan C."/>
        </authorList>
    </citation>
    <scope>NUCLEOTIDE SEQUENCE</scope>
</reference>
<proteinExistence type="inferred from homology"/>